<name>A0A9Q3CF12_9BASI</name>
<evidence type="ECO:0000313" key="3">
    <source>
        <dbReference type="Proteomes" id="UP000765509"/>
    </source>
</evidence>
<evidence type="ECO:0000256" key="1">
    <source>
        <dbReference type="SAM" id="Coils"/>
    </source>
</evidence>
<keyword evidence="1" id="KW-0175">Coiled coil</keyword>
<organism evidence="2 3">
    <name type="scientific">Austropuccinia psidii MF-1</name>
    <dbReference type="NCBI Taxonomy" id="1389203"/>
    <lineage>
        <taxon>Eukaryota</taxon>
        <taxon>Fungi</taxon>
        <taxon>Dikarya</taxon>
        <taxon>Basidiomycota</taxon>
        <taxon>Pucciniomycotina</taxon>
        <taxon>Pucciniomycetes</taxon>
        <taxon>Pucciniales</taxon>
        <taxon>Sphaerophragmiaceae</taxon>
        <taxon>Austropuccinia</taxon>
    </lineage>
</organism>
<accession>A0A9Q3CF12</accession>
<dbReference type="AlphaFoldDB" id="A0A9Q3CF12"/>
<dbReference type="Proteomes" id="UP000765509">
    <property type="component" value="Unassembled WGS sequence"/>
</dbReference>
<keyword evidence="3" id="KW-1185">Reference proteome</keyword>
<comment type="caution">
    <text evidence="2">The sequence shown here is derived from an EMBL/GenBank/DDBJ whole genome shotgun (WGS) entry which is preliminary data.</text>
</comment>
<reference evidence="2" key="1">
    <citation type="submission" date="2021-03" db="EMBL/GenBank/DDBJ databases">
        <title>Draft genome sequence of rust myrtle Austropuccinia psidii MF-1, a brazilian biotype.</title>
        <authorList>
            <person name="Quecine M.C."/>
            <person name="Pachon D.M.R."/>
            <person name="Bonatelli M.L."/>
            <person name="Correr F.H."/>
            <person name="Franceschini L.M."/>
            <person name="Leite T.F."/>
            <person name="Margarido G.R.A."/>
            <person name="Almeida C.A."/>
            <person name="Ferrarezi J.A."/>
            <person name="Labate C.A."/>
        </authorList>
    </citation>
    <scope>NUCLEOTIDE SEQUENCE</scope>
    <source>
        <strain evidence="2">MF-1</strain>
    </source>
</reference>
<feature type="coiled-coil region" evidence="1">
    <location>
        <begin position="612"/>
        <end position="639"/>
    </location>
</feature>
<proteinExistence type="predicted"/>
<dbReference type="OrthoDB" id="2496651at2759"/>
<gene>
    <name evidence="2" type="ORF">O181_021498</name>
</gene>
<evidence type="ECO:0000313" key="2">
    <source>
        <dbReference type="EMBL" id="MBW0481783.1"/>
    </source>
</evidence>
<sequence length="796" mass="92352">MFGVPDEKVKAECPSLKQKLIEDFRSHPLFKKIDENASNYIYSILQRLEKLKDPRVVERSSKKRDDFLLATSDPKTPKRSAIQQQKVLKRLKSFKDLLAESNTSDEVTALSLATTALDSLKNRISQEESLEAIDIFNLQILKFFGYFSPITRQIFKSLLFGDGSKEKIPIIWRQLIAADQIFQKTSRMTAYPARYHEFLEQVHLEWSEKFKRYQLVLQLANIYNNPPRGIEKWHEKYLRKIAAGFSGLIYHTEWPLKSEGRYVKTEKLIEKCSKFLGSQMLVAPESHSLYRNPANLVFQVLNHIYVHSPGDFLTQHKLETLIKRDVYLKKAIYAHVLLLQGSNLNEAPHLKLLKDLNFMELLTPSMVKEPKHQFHAASQEELPLDAFKIYGISFSASLSFSRYLIDWSCFRFNLRFYLHEPDIDQNQGEKKEYHGLDQAISEVEKLNHNIRSKQIEHNLAEIKHLRAKGLLQDDEALLDYETKPLDFPLAETDRTKIEKILSLIMASFDGGHGEEQEFTDEKKPKKKQEALFVLLNELVSHNSYAWRTLREELLKQPTLDAHLEQIYSARRKVSENEGRPSDGKPHAGMMSEKVFLELMRQGKSFLDDVQAQTIFENELIALETELREYQERLNLVLELEASIETCLLKRRIEREAADEISAYLATLRPIWLERKWTNLANGTYGKFLKELASTSLNIVLDYSFGRIPIEINQGLGKIMAHLTFHDGSSQIMRMFSIAFQDTSDYRAFAFFERLRSSPPDKWPGGSNLSDSLHRHLENAAYEPPEDFLETPRGFKL</sequence>
<dbReference type="EMBL" id="AVOT02006517">
    <property type="protein sequence ID" value="MBW0481783.1"/>
    <property type="molecule type" value="Genomic_DNA"/>
</dbReference>
<protein>
    <submittedName>
        <fullName evidence="2">Uncharacterized protein</fullName>
    </submittedName>
</protein>